<protein>
    <recommendedName>
        <fullName evidence="2">C-type lectin domain-containing protein</fullName>
    </recommendedName>
</protein>
<dbReference type="InterPro" id="IPR016186">
    <property type="entry name" value="C-type_lectin-like/link_sf"/>
</dbReference>
<dbReference type="InterPro" id="IPR018378">
    <property type="entry name" value="C-type_lectin_CS"/>
</dbReference>
<accession>A0A8T2JIU3</accession>
<dbReference type="FunFam" id="3.10.100.10:FF:000030">
    <property type="entry name" value="Mannose receptor C-type 1"/>
    <property type="match status" value="1"/>
</dbReference>
<feature type="domain" description="C-type lectin" evidence="2">
    <location>
        <begin position="1"/>
        <end position="86"/>
    </location>
</feature>
<dbReference type="OrthoDB" id="6356110at2759"/>
<evidence type="ECO:0000259" key="2">
    <source>
        <dbReference type="PROSITE" id="PS50041"/>
    </source>
</evidence>
<gene>
    <name evidence="3" type="ORF">GDO86_011873</name>
</gene>
<comment type="caution">
    <text evidence="3">The sequence shown here is derived from an EMBL/GenBank/DDBJ whole genome shotgun (WGS) entry which is preliminary data.</text>
</comment>
<keyword evidence="1" id="KW-1015">Disulfide bond</keyword>
<dbReference type="PROSITE" id="PS00615">
    <property type="entry name" value="C_TYPE_LECTIN_1"/>
    <property type="match status" value="1"/>
</dbReference>
<evidence type="ECO:0000313" key="4">
    <source>
        <dbReference type="Proteomes" id="UP000812440"/>
    </source>
</evidence>
<dbReference type="Proteomes" id="UP000812440">
    <property type="component" value="Chromosome 6"/>
</dbReference>
<organism evidence="3 4">
    <name type="scientific">Hymenochirus boettgeri</name>
    <name type="common">Congo dwarf clawed frog</name>
    <dbReference type="NCBI Taxonomy" id="247094"/>
    <lineage>
        <taxon>Eukaryota</taxon>
        <taxon>Metazoa</taxon>
        <taxon>Chordata</taxon>
        <taxon>Craniata</taxon>
        <taxon>Vertebrata</taxon>
        <taxon>Euteleostomi</taxon>
        <taxon>Amphibia</taxon>
        <taxon>Batrachia</taxon>
        <taxon>Anura</taxon>
        <taxon>Pipoidea</taxon>
        <taxon>Pipidae</taxon>
        <taxon>Pipinae</taxon>
        <taxon>Hymenochirus</taxon>
    </lineage>
</organism>
<dbReference type="CDD" id="cd00037">
    <property type="entry name" value="CLECT"/>
    <property type="match status" value="2"/>
</dbReference>
<dbReference type="PROSITE" id="PS50041">
    <property type="entry name" value="C_TYPE_LECTIN_2"/>
    <property type="match status" value="2"/>
</dbReference>
<dbReference type="InterPro" id="IPR016187">
    <property type="entry name" value="CTDL_fold"/>
</dbReference>
<feature type="non-terminal residue" evidence="3">
    <location>
        <position position="1"/>
    </location>
</feature>
<dbReference type="InterPro" id="IPR001304">
    <property type="entry name" value="C-type_lectin-like"/>
</dbReference>
<dbReference type="PANTHER" id="PTHR22803">
    <property type="entry name" value="MANNOSE, PHOSPHOLIPASE, LECTIN RECEPTOR RELATED"/>
    <property type="match status" value="1"/>
</dbReference>
<feature type="domain" description="C-type lectin" evidence="2">
    <location>
        <begin position="108"/>
        <end position="219"/>
    </location>
</feature>
<dbReference type="SUPFAM" id="SSF56436">
    <property type="entry name" value="C-type lectin-like"/>
    <property type="match status" value="3"/>
</dbReference>
<dbReference type="AlphaFoldDB" id="A0A8T2JIU3"/>
<sequence>FLTYNLKNLNTNVWIGLNDKNEEHRFLWTDGKGVYYTNWAKGHPTGSYLYSHNDEEDCASIKSGVYLNAGKWIDEDCSLNRGYICQTNKNPALPSAPTQASTDNTFKFGGETFKIVTTKMKWDEARRKCRSDDSQLVSIVDEYTQSFLRIHTSKYREPFWIGLNSNMTGKQYSWTDKWKLRYTKWAAGEPTSKNACVYMDIDGEWKTSSCNANYFSVCKQSDVIPPTDPPQKPGKCPPEWSWIPFRSHCYYIQTLNTKTWSQASLECLRLASVCRPAELQTSHPANVTSGQGGEKGVAGQCDVKIYIEGVGQRWS</sequence>
<dbReference type="EMBL" id="JAACNH010000005">
    <property type="protein sequence ID" value="KAG8443230.1"/>
    <property type="molecule type" value="Genomic_DNA"/>
</dbReference>
<name>A0A8T2JIU3_9PIPI</name>
<proteinExistence type="predicted"/>
<dbReference type="Pfam" id="PF00059">
    <property type="entry name" value="Lectin_C"/>
    <property type="match status" value="2"/>
</dbReference>
<dbReference type="SMART" id="SM00034">
    <property type="entry name" value="CLECT"/>
    <property type="match status" value="2"/>
</dbReference>
<dbReference type="Gene3D" id="3.10.100.10">
    <property type="entry name" value="Mannose-Binding Protein A, subunit A"/>
    <property type="match status" value="3"/>
</dbReference>
<evidence type="ECO:0000313" key="3">
    <source>
        <dbReference type="EMBL" id="KAG8443230.1"/>
    </source>
</evidence>
<dbReference type="InterPro" id="IPR050111">
    <property type="entry name" value="C-type_lectin/snaclec_domain"/>
</dbReference>
<reference evidence="3" key="1">
    <citation type="thesis" date="2020" institute="ProQuest LLC" country="789 East Eisenhower Parkway, Ann Arbor, MI, USA">
        <title>Comparative Genomics and Chromosome Evolution.</title>
        <authorList>
            <person name="Mudd A.B."/>
        </authorList>
    </citation>
    <scope>NUCLEOTIDE SEQUENCE</scope>
    <source>
        <strain evidence="3">Female2</strain>
        <tissue evidence="3">Blood</tissue>
    </source>
</reference>
<keyword evidence="4" id="KW-1185">Reference proteome</keyword>
<evidence type="ECO:0000256" key="1">
    <source>
        <dbReference type="ARBA" id="ARBA00023157"/>
    </source>
</evidence>